<organism evidence="1 2">
    <name type="scientific">Novosphingobium anseongense</name>
    <dbReference type="NCBI Taxonomy" id="3133436"/>
    <lineage>
        <taxon>Bacteria</taxon>
        <taxon>Pseudomonadati</taxon>
        <taxon>Pseudomonadota</taxon>
        <taxon>Alphaproteobacteria</taxon>
        <taxon>Sphingomonadales</taxon>
        <taxon>Sphingomonadaceae</taxon>
        <taxon>Novosphingobium</taxon>
    </lineage>
</organism>
<sequence length="173" mass="18787">MSSPLHNATVGMFLQILPSVGRLIDKAEAHCRENGLPPEALTDARLAPDMWNFGKQIQYCVLSSAGAIQALRDGRTGPDTSTPPTDFAPLREAVSGAIAALKAVEPGEVDEAADRDVVFDFSVGRMEYRGEDFLLSFSLPNFFFHATTAYAVLRHHGVAVGKRDFLGAVRVKR</sequence>
<dbReference type="PANTHER" id="PTHR36922:SF1">
    <property type="entry name" value="DUF1993 DOMAIN-CONTAINING PROTEIN"/>
    <property type="match status" value="1"/>
</dbReference>
<dbReference type="InterPro" id="IPR034660">
    <property type="entry name" value="DinB/YfiT-like"/>
</dbReference>
<accession>A0ABU8S0E8</accession>
<proteinExistence type="predicted"/>
<dbReference type="RefSeq" id="WP_339588745.1">
    <property type="nucleotide sequence ID" value="NZ_JBBHJZ010000004.1"/>
</dbReference>
<name>A0ABU8S0E8_9SPHN</name>
<dbReference type="PANTHER" id="PTHR36922">
    <property type="entry name" value="BLL2446 PROTEIN"/>
    <property type="match status" value="1"/>
</dbReference>
<dbReference type="Proteomes" id="UP001361239">
    <property type="component" value="Unassembled WGS sequence"/>
</dbReference>
<evidence type="ECO:0000313" key="2">
    <source>
        <dbReference type="Proteomes" id="UP001361239"/>
    </source>
</evidence>
<protein>
    <submittedName>
        <fullName evidence="1">DUF1993 domain-containing protein</fullName>
    </submittedName>
</protein>
<dbReference type="Gene3D" id="1.20.120.450">
    <property type="entry name" value="dinb family like domain"/>
    <property type="match status" value="1"/>
</dbReference>
<dbReference type="EMBL" id="JBBHJZ010000004">
    <property type="protein sequence ID" value="MEJ5978808.1"/>
    <property type="molecule type" value="Genomic_DNA"/>
</dbReference>
<evidence type="ECO:0000313" key="1">
    <source>
        <dbReference type="EMBL" id="MEJ5978808.1"/>
    </source>
</evidence>
<dbReference type="SUPFAM" id="SSF109854">
    <property type="entry name" value="DinB/YfiT-like putative metalloenzymes"/>
    <property type="match status" value="1"/>
</dbReference>
<gene>
    <name evidence="1" type="ORF">WG901_19295</name>
</gene>
<comment type="caution">
    <text evidence="1">The sequence shown here is derived from an EMBL/GenBank/DDBJ whole genome shotgun (WGS) entry which is preliminary data.</text>
</comment>
<reference evidence="1 2" key="1">
    <citation type="submission" date="2024-03" db="EMBL/GenBank/DDBJ databases">
        <authorList>
            <person name="Jo J.-H."/>
        </authorList>
    </citation>
    <scope>NUCLEOTIDE SEQUENCE [LARGE SCALE GENOMIC DNA]</scope>
    <source>
        <strain evidence="1 2">PS1R-30</strain>
    </source>
</reference>
<dbReference type="Pfam" id="PF09351">
    <property type="entry name" value="DUF1993"/>
    <property type="match status" value="1"/>
</dbReference>
<dbReference type="InterPro" id="IPR018531">
    <property type="entry name" value="DUF1993"/>
</dbReference>
<keyword evidence="2" id="KW-1185">Reference proteome</keyword>